<evidence type="ECO:0000256" key="4">
    <source>
        <dbReference type="ARBA" id="ARBA00022670"/>
    </source>
</evidence>
<keyword evidence="3 12" id="KW-1003">Cell membrane</keyword>
<dbReference type="EC" id="3.4.24.-" evidence="12"/>
<dbReference type="RefSeq" id="WP_123658446.1">
    <property type="nucleotide sequence ID" value="NZ_AYKG01000028.1"/>
</dbReference>
<dbReference type="PANTHER" id="PTHR43221:SF1">
    <property type="entry name" value="PROTEASE HTPX"/>
    <property type="match status" value="1"/>
</dbReference>
<feature type="transmembrane region" description="Helical" evidence="12">
    <location>
        <begin position="141"/>
        <end position="160"/>
    </location>
</feature>
<keyword evidence="9 12" id="KW-1133">Transmembrane helix</keyword>
<keyword evidence="10 12" id="KW-0482">Metalloprotease</keyword>
<evidence type="ECO:0000256" key="5">
    <source>
        <dbReference type="ARBA" id="ARBA00022692"/>
    </source>
</evidence>
<reference evidence="14 15" key="1">
    <citation type="submission" date="2013-10" db="EMBL/GenBank/DDBJ databases">
        <title>Salinisphaera japonica YTM-1 Genome Sequencing.</title>
        <authorList>
            <person name="Lai Q."/>
            <person name="Li C."/>
            <person name="Shao Z."/>
        </authorList>
    </citation>
    <scope>NUCLEOTIDE SEQUENCE [LARGE SCALE GENOMIC DNA]</scope>
    <source>
        <strain evidence="14 15">YTM-1</strain>
    </source>
</reference>
<keyword evidence="15" id="KW-1185">Reference proteome</keyword>
<dbReference type="GO" id="GO:0004222">
    <property type="term" value="F:metalloendopeptidase activity"/>
    <property type="evidence" value="ECO:0007669"/>
    <property type="project" value="UniProtKB-UniRule"/>
</dbReference>
<gene>
    <name evidence="12" type="primary">htpX</name>
    <name evidence="14" type="ORF">SAJA_09755</name>
</gene>
<dbReference type="EMBL" id="AYKG01000028">
    <property type="protein sequence ID" value="ROO27326.1"/>
    <property type="molecule type" value="Genomic_DNA"/>
</dbReference>
<feature type="binding site" evidence="12">
    <location>
        <position position="134"/>
    </location>
    <ligand>
        <name>Zn(2+)</name>
        <dbReference type="ChEBI" id="CHEBI:29105"/>
        <note>catalytic</note>
    </ligand>
</feature>
<evidence type="ECO:0000256" key="12">
    <source>
        <dbReference type="HAMAP-Rule" id="MF_00188"/>
    </source>
</evidence>
<feature type="transmembrane region" description="Helical" evidence="12">
    <location>
        <begin position="30"/>
        <end position="47"/>
    </location>
</feature>
<evidence type="ECO:0000256" key="6">
    <source>
        <dbReference type="ARBA" id="ARBA00022723"/>
    </source>
</evidence>
<protein>
    <recommendedName>
        <fullName evidence="12">Protease HtpX</fullName>
        <ecNumber evidence="12">3.4.24.-</ecNumber>
    </recommendedName>
    <alternativeName>
        <fullName evidence="12">Heat shock protein HtpX</fullName>
    </alternativeName>
</protein>
<dbReference type="FunCoup" id="A0A423PNY1">
    <property type="interactions" value="274"/>
</dbReference>
<feature type="binding site" evidence="12">
    <location>
        <position position="207"/>
    </location>
    <ligand>
        <name>Zn(2+)</name>
        <dbReference type="ChEBI" id="CHEBI:29105"/>
        <note>catalytic</note>
    </ligand>
</feature>
<comment type="cofactor">
    <cofactor evidence="12">
        <name>Zn(2+)</name>
        <dbReference type="ChEBI" id="CHEBI:29105"/>
    </cofactor>
    <text evidence="12">Binds 1 zinc ion per subunit.</text>
</comment>
<feature type="domain" description="Peptidase M48" evidence="13">
    <location>
        <begin position="63"/>
        <end position="283"/>
    </location>
</feature>
<dbReference type="AlphaFoldDB" id="A0A423PNY1"/>
<evidence type="ECO:0000313" key="15">
    <source>
        <dbReference type="Proteomes" id="UP000285310"/>
    </source>
</evidence>
<dbReference type="InterPro" id="IPR022919">
    <property type="entry name" value="Pept_M48_protease_HtpX"/>
</dbReference>
<proteinExistence type="inferred from homology"/>
<evidence type="ECO:0000256" key="1">
    <source>
        <dbReference type="ARBA" id="ARBA00004651"/>
    </source>
</evidence>
<keyword evidence="7 12" id="KW-0378">Hydrolase</keyword>
<keyword evidence="5 12" id="KW-0812">Transmembrane</keyword>
<dbReference type="GO" id="GO:0006508">
    <property type="term" value="P:proteolysis"/>
    <property type="evidence" value="ECO:0007669"/>
    <property type="project" value="UniProtKB-KW"/>
</dbReference>
<evidence type="ECO:0000313" key="14">
    <source>
        <dbReference type="EMBL" id="ROO27326.1"/>
    </source>
</evidence>
<organism evidence="14 15">
    <name type="scientific">Salinisphaera japonica YTM-1</name>
    <dbReference type="NCBI Taxonomy" id="1209778"/>
    <lineage>
        <taxon>Bacteria</taxon>
        <taxon>Pseudomonadati</taxon>
        <taxon>Pseudomonadota</taxon>
        <taxon>Gammaproteobacteria</taxon>
        <taxon>Salinisphaerales</taxon>
        <taxon>Salinisphaeraceae</taxon>
        <taxon>Salinisphaera</taxon>
    </lineage>
</organism>
<comment type="subcellular location">
    <subcellularLocation>
        <location evidence="1 12">Cell membrane</location>
        <topology evidence="1 12">Multi-pass membrane protein</topology>
    </subcellularLocation>
</comment>
<keyword evidence="4 12" id="KW-0645">Protease</keyword>
<evidence type="ECO:0000256" key="2">
    <source>
        <dbReference type="ARBA" id="ARBA00009779"/>
    </source>
</evidence>
<keyword evidence="12" id="KW-0346">Stress response</keyword>
<dbReference type="GO" id="GO:0005886">
    <property type="term" value="C:plasma membrane"/>
    <property type="evidence" value="ECO:0007669"/>
    <property type="project" value="UniProtKB-SubCell"/>
</dbReference>
<feature type="transmembrane region" description="Helical" evidence="12">
    <location>
        <begin position="180"/>
        <end position="202"/>
    </location>
</feature>
<dbReference type="OrthoDB" id="15218at2"/>
<evidence type="ECO:0000259" key="13">
    <source>
        <dbReference type="Pfam" id="PF01435"/>
    </source>
</evidence>
<dbReference type="PANTHER" id="PTHR43221">
    <property type="entry name" value="PROTEASE HTPX"/>
    <property type="match status" value="1"/>
</dbReference>
<dbReference type="InterPro" id="IPR001915">
    <property type="entry name" value="Peptidase_M48"/>
</dbReference>
<evidence type="ECO:0000256" key="7">
    <source>
        <dbReference type="ARBA" id="ARBA00022801"/>
    </source>
</evidence>
<comment type="caution">
    <text evidence="14">The sequence shown here is derived from an EMBL/GenBank/DDBJ whole genome shotgun (WGS) entry which is preliminary data.</text>
</comment>
<dbReference type="Gene3D" id="3.30.2010.10">
    <property type="entry name" value="Metalloproteases ('zincins'), catalytic domain"/>
    <property type="match status" value="1"/>
</dbReference>
<name>A0A423PNY1_9GAMM</name>
<keyword evidence="8 12" id="KW-0862">Zinc</keyword>
<accession>A0A423PNY1</accession>
<feature type="binding site" evidence="12">
    <location>
        <position position="130"/>
    </location>
    <ligand>
        <name>Zn(2+)</name>
        <dbReference type="ChEBI" id="CHEBI:29105"/>
        <note>catalytic</note>
    </ligand>
</feature>
<feature type="active site" evidence="12">
    <location>
        <position position="131"/>
    </location>
</feature>
<evidence type="ECO:0000256" key="9">
    <source>
        <dbReference type="ARBA" id="ARBA00022989"/>
    </source>
</evidence>
<dbReference type="GO" id="GO:0008270">
    <property type="term" value="F:zinc ion binding"/>
    <property type="evidence" value="ECO:0007669"/>
    <property type="project" value="UniProtKB-UniRule"/>
</dbReference>
<dbReference type="HAMAP" id="MF_00188">
    <property type="entry name" value="Pept_M48_protease_HtpX"/>
    <property type="match status" value="1"/>
</dbReference>
<dbReference type="InParanoid" id="A0A423PNY1"/>
<dbReference type="InterPro" id="IPR050083">
    <property type="entry name" value="HtpX_protease"/>
</dbReference>
<evidence type="ECO:0000256" key="11">
    <source>
        <dbReference type="ARBA" id="ARBA00023136"/>
    </source>
</evidence>
<dbReference type="NCBIfam" id="NF002826">
    <property type="entry name" value="PRK03001.1"/>
    <property type="match status" value="1"/>
</dbReference>
<comment type="similarity">
    <text evidence="2 12">Belongs to the peptidase M48B family.</text>
</comment>
<keyword evidence="11 12" id="KW-0472">Membrane</keyword>
<dbReference type="Pfam" id="PF01435">
    <property type="entry name" value="Peptidase_M48"/>
    <property type="match status" value="1"/>
</dbReference>
<evidence type="ECO:0000256" key="10">
    <source>
        <dbReference type="ARBA" id="ARBA00023049"/>
    </source>
</evidence>
<keyword evidence="6 12" id="KW-0479">Metal-binding</keyword>
<dbReference type="Proteomes" id="UP000285310">
    <property type="component" value="Unassembled WGS sequence"/>
</dbReference>
<feature type="transmembrane region" description="Helical" evidence="12">
    <location>
        <begin position="7"/>
        <end position="24"/>
    </location>
</feature>
<sequence length="289" mass="30753">MNFIKTTVLLAGLTVLLVLVGGALGGRAGMLIAFVFAALMNLGSYWFSDRMVLKMHGAKEATPAEAPELYNLVRELAQNAQLPMPKVYVMESDTPNAFATGRSPSHAAVAATTGLMRLMNRDELRGVLAHELAHVRHRDTLISAVAATFAGAIAMIANMAQWTMLFGGFRGNDEDGEGPGMLGGIAMMILAPIAATLIQMAVSRAREYSADKGGAEIAGSPMGLANALRKLESANQKQPMESAARNPGTAHLFIVNPLSGLNIGKMFSTHPPTAERIQRLEAMHGQARM</sequence>
<evidence type="ECO:0000256" key="3">
    <source>
        <dbReference type="ARBA" id="ARBA00022475"/>
    </source>
</evidence>
<dbReference type="CDD" id="cd07336">
    <property type="entry name" value="M48B_HtpX_like"/>
    <property type="match status" value="1"/>
</dbReference>
<evidence type="ECO:0000256" key="8">
    <source>
        <dbReference type="ARBA" id="ARBA00022833"/>
    </source>
</evidence>